<keyword evidence="1" id="KW-1133">Transmembrane helix</keyword>
<dbReference type="EMBL" id="CP004353">
    <property type="protein sequence ID" value="AHI21675.1"/>
    <property type="molecule type" value="Genomic_DNA"/>
</dbReference>
<accession>W5XYB1</accession>
<keyword evidence="1" id="KW-0812">Transmembrane</keyword>
<reference evidence="2 3" key="1">
    <citation type="submission" date="2013-02" db="EMBL/GenBank/DDBJ databases">
        <title>The complete genome sequence of Corynebacterium vitaeruminis DSM 20294.</title>
        <authorList>
            <person name="Ruckert C."/>
            <person name="Albersmeier A."/>
            <person name="Kalinowski J."/>
        </authorList>
    </citation>
    <scope>NUCLEOTIDE SEQUENCE [LARGE SCALE GENOMIC DNA]</scope>
    <source>
        <strain evidence="3">ATCC 10234</strain>
    </source>
</reference>
<organism evidence="2 3">
    <name type="scientific">Corynebacterium vitaeruminis DSM 20294</name>
    <dbReference type="NCBI Taxonomy" id="1224164"/>
    <lineage>
        <taxon>Bacteria</taxon>
        <taxon>Bacillati</taxon>
        <taxon>Actinomycetota</taxon>
        <taxon>Actinomycetes</taxon>
        <taxon>Mycobacteriales</taxon>
        <taxon>Corynebacteriaceae</taxon>
        <taxon>Corynebacterium</taxon>
    </lineage>
</organism>
<protein>
    <submittedName>
        <fullName evidence="2">Monovalent cation/H+ antiporter subunit F</fullName>
    </submittedName>
</protein>
<evidence type="ECO:0000313" key="2">
    <source>
        <dbReference type="EMBL" id="AHI21675.1"/>
    </source>
</evidence>
<name>W5XYB1_9CORY</name>
<sequence>MFVILASIGMGLIAVAVIATVALMAATRDQLTVAVISDLLFYSMVGFYIVWSMFHDSQIDYEVIFLTAIVGGVLPTMSTARIISKGRR</sequence>
<dbReference type="HOGENOM" id="CLU_125825_4_0_11"/>
<dbReference type="KEGG" id="cvt:B843_01415"/>
<feature type="transmembrane region" description="Helical" evidence="1">
    <location>
        <begin position="33"/>
        <end position="51"/>
    </location>
</feature>
<dbReference type="RefSeq" id="WP_025251746.1">
    <property type="nucleotide sequence ID" value="NZ_CP004353.1"/>
</dbReference>
<evidence type="ECO:0000313" key="3">
    <source>
        <dbReference type="Proteomes" id="UP000019222"/>
    </source>
</evidence>
<proteinExistence type="predicted"/>
<dbReference type="PATRIC" id="fig|1224164.3.peg.274"/>
<dbReference type="eggNOG" id="ENOG5033JH5">
    <property type="taxonomic scope" value="Bacteria"/>
</dbReference>
<keyword evidence="3" id="KW-1185">Reference proteome</keyword>
<dbReference type="AlphaFoldDB" id="W5XYB1"/>
<feature type="transmembrane region" description="Helical" evidence="1">
    <location>
        <begin position="63"/>
        <end position="83"/>
    </location>
</feature>
<keyword evidence="1" id="KW-0472">Membrane</keyword>
<feature type="transmembrane region" description="Helical" evidence="1">
    <location>
        <begin position="6"/>
        <end position="26"/>
    </location>
</feature>
<dbReference type="Proteomes" id="UP000019222">
    <property type="component" value="Chromosome"/>
</dbReference>
<evidence type="ECO:0000256" key="1">
    <source>
        <dbReference type="SAM" id="Phobius"/>
    </source>
</evidence>
<dbReference type="STRING" id="1224164.B843_01415"/>
<gene>
    <name evidence="2" type="ORF">B843_01415</name>
</gene>